<dbReference type="EMBL" id="BONZ01000043">
    <property type="protein sequence ID" value="GIH16485.1"/>
    <property type="molecule type" value="Genomic_DNA"/>
</dbReference>
<comment type="caution">
    <text evidence="1">The sequence shown here is derived from an EMBL/GenBank/DDBJ whole genome shotgun (WGS) entry which is preliminary data.</text>
</comment>
<evidence type="ECO:0000313" key="1">
    <source>
        <dbReference type="EMBL" id="GIH16485.1"/>
    </source>
</evidence>
<accession>A0A8J3QS43</accession>
<dbReference type="Proteomes" id="UP000642748">
    <property type="component" value="Unassembled WGS sequence"/>
</dbReference>
<protein>
    <submittedName>
        <fullName evidence="1">Uncharacterized protein</fullName>
    </submittedName>
</protein>
<sequence length="65" mass="7043">MVTVAPHHHVARQLGLAPAEIFDEAASFANPDTAAVLRAFGRRTDVTPEAFGFRPFDTPVDPRIA</sequence>
<proteinExistence type="predicted"/>
<name>A0A8J3QS43_9ACTN</name>
<keyword evidence="2" id="KW-1185">Reference proteome</keyword>
<organism evidence="1 2">
    <name type="scientific">Rugosimonospora africana</name>
    <dbReference type="NCBI Taxonomy" id="556532"/>
    <lineage>
        <taxon>Bacteria</taxon>
        <taxon>Bacillati</taxon>
        <taxon>Actinomycetota</taxon>
        <taxon>Actinomycetes</taxon>
        <taxon>Micromonosporales</taxon>
        <taxon>Micromonosporaceae</taxon>
        <taxon>Rugosimonospora</taxon>
    </lineage>
</organism>
<evidence type="ECO:0000313" key="2">
    <source>
        <dbReference type="Proteomes" id="UP000642748"/>
    </source>
</evidence>
<gene>
    <name evidence="1" type="ORF">Raf01_46570</name>
</gene>
<reference evidence="1" key="1">
    <citation type="submission" date="2021-01" db="EMBL/GenBank/DDBJ databases">
        <title>Whole genome shotgun sequence of Rugosimonospora africana NBRC 104875.</title>
        <authorList>
            <person name="Komaki H."/>
            <person name="Tamura T."/>
        </authorList>
    </citation>
    <scope>NUCLEOTIDE SEQUENCE</scope>
    <source>
        <strain evidence="1">NBRC 104875</strain>
    </source>
</reference>
<dbReference type="AlphaFoldDB" id="A0A8J3QS43"/>